<accession>A0ACC0YV68</accession>
<keyword evidence="2" id="KW-1185">Reference proteome</keyword>
<gene>
    <name evidence="1" type="ORF">Pint_18778</name>
</gene>
<reference evidence="2" key="1">
    <citation type="journal article" date="2023" name="G3 (Bethesda)">
        <title>Genome assembly and association tests identify interacting loci associated with vigor, precocity, and sex in interspecific pistachio rootstocks.</title>
        <authorList>
            <person name="Palmer W."/>
            <person name="Jacygrad E."/>
            <person name="Sagayaradj S."/>
            <person name="Cavanaugh K."/>
            <person name="Han R."/>
            <person name="Bertier L."/>
            <person name="Beede B."/>
            <person name="Kafkas S."/>
            <person name="Golino D."/>
            <person name="Preece J."/>
            <person name="Michelmore R."/>
        </authorList>
    </citation>
    <scope>NUCLEOTIDE SEQUENCE [LARGE SCALE GENOMIC DNA]</scope>
</reference>
<name>A0ACC0YV68_9ROSI</name>
<evidence type="ECO:0000313" key="2">
    <source>
        <dbReference type="Proteomes" id="UP001163603"/>
    </source>
</evidence>
<dbReference type="EMBL" id="CM047739">
    <property type="protein sequence ID" value="KAJ0042196.1"/>
    <property type="molecule type" value="Genomic_DNA"/>
</dbReference>
<organism evidence="1 2">
    <name type="scientific">Pistacia integerrima</name>
    <dbReference type="NCBI Taxonomy" id="434235"/>
    <lineage>
        <taxon>Eukaryota</taxon>
        <taxon>Viridiplantae</taxon>
        <taxon>Streptophyta</taxon>
        <taxon>Embryophyta</taxon>
        <taxon>Tracheophyta</taxon>
        <taxon>Spermatophyta</taxon>
        <taxon>Magnoliopsida</taxon>
        <taxon>eudicotyledons</taxon>
        <taxon>Gunneridae</taxon>
        <taxon>Pentapetalae</taxon>
        <taxon>rosids</taxon>
        <taxon>malvids</taxon>
        <taxon>Sapindales</taxon>
        <taxon>Anacardiaceae</taxon>
        <taxon>Pistacia</taxon>
    </lineage>
</organism>
<sequence>MGPVEGAAYSAKVFQRNSRDVHENRGNRFRCDHFKKVGHTKDRCYEIVGYPANWDRRGKSGNKFKKSKATVHNVTGATTEEEASPITGLSKEQYDQLMALLSNDKRSEVANFLGKITSSDNKNMKWIFDSGASYHLTSVMDNMKDRQELKTKFPVSLPNRSKIPIKMTGSVMHTPQISGDNVLYAENFNCNRISIS</sequence>
<dbReference type="Proteomes" id="UP001163603">
    <property type="component" value="Chromosome 4"/>
</dbReference>
<proteinExistence type="predicted"/>
<comment type="caution">
    <text evidence="1">The sequence shown here is derived from an EMBL/GenBank/DDBJ whole genome shotgun (WGS) entry which is preliminary data.</text>
</comment>
<evidence type="ECO:0000313" key="1">
    <source>
        <dbReference type="EMBL" id="KAJ0042196.1"/>
    </source>
</evidence>
<protein>
    <submittedName>
        <fullName evidence="1">Uncharacterized protein</fullName>
    </submittedName>
</protein>